<comment type="similarity">
    <text evidence="1">Belongs to the UDP-glycosyltransferase family.</text>
</comment>
<dbReference type="STRING" id="573061.Clocel_4194"/>
<dbReference type="EMBL" id="CP002160">
    <property type="protein sequence ID" value="ADL53855.1"/>
    <property type="molecule type" value="Genomic_DNA"/>
</dbReference>
<dbReference type="InterPro" id="IPR050271">
    <property type="entry name" value="UDP-glycosyltransferase"/>
</dbReference>
<dbReference type="KEGG" id="ccb:Clocel_4194"/>
<protein>
    <submittedName>
        <fullName evidence="4">Glycosyltransferase, MGT family</fullName>
    </submittedName>
</protein>
<sequence length="374" mass="41814">MAKILIINLPAYGHVNPTLALARELSNRNHQVSYLITEEFREEIEATGATVISYSERIKNLPSVESLATHVPIIYEMALDIGASYDCIIYEMVFYLGKQLGEVLNKPTVHLISTFAFNKKIMDNVLKGHAVKPEISHQRNALFQHYQKSLTDVPGLNLVYTSREFQVYGEDFDPKTYKFVGPSISKRIIKTDIPFDSLKETVIYISLGTISSISNDFFKTCVKAFSGMDASVIIAVGKKVDINSLCSIPSNFLVYQSVPQLEVLKYTDVFITHGGMNSVHESIYYGVPVVAIPQRADQPFVAKRLADLSLGKVIQNDELSVENLKSSVNEVLTNPVYKLNMDKMRELMINAGGYKSSVDEIEKYIAAHLEKAAI</sequence>
<keyword evidence="5" id="KW-1185">Reference proteome</keyword>
<dbReference type="OrthoDB" id="6620093at2"/>
<dbReference type="FunFam" id="3.40.50.2000:FF:000072">
    <property type="entry name" value="Glycosyl transferase"/>
    <property type="match status" value="1"/>
</dbReference>
<dbReference type="InterPro" id="IPR002213">
    <property type="entry name" value="UDP_glucos_trans"/>
</dbReference>
<evidence type="ECO:0000256" key="3">
    <source>
        <dbReference type="ARBA" id="ARBA00022679"/>
    </source>
</evidence>
<dbReference type="InterPro" id="IPR006326">
    <property type="entry name" value="UDPGT_MGT-like"/>
</dbReference>
<dbReference type="AlphaFoldDB" id="D9SMJ9"/>
<dbReference type="CAZy" id="GT1">
    <property type="family name" value="Glycosyltransferase Family 1"/>
</dbReference>
<keyword evidence="2" id="KW-0328">Glycosyltransferase</keyword>
<dbReference type="CDD" id="cd03784">
    <property type="entry name" value="GT1_Gtf-like"/>
    <property type="match status" value="1"/>
</dbReference>
<dbReference type="SUPFAM" id="SSF53756">
    <property type="entry name" value="UDP-Glycosyltransferase/glycogen phosphorylase"/>
    <property type="match status" value="1"/>
</dbReference>
<name>D9SMJ9_CLOC7</name>
<evidence type="ECO:0000256" key="1">
    <source>
        <dbReference type="ARBA" id="ARBA00009995"/>
    </source>
</evidence>
<dbReference type="PANTHER" id="PTHR48043">
    <property type="entry name" value="EG:EG0003.4 PROTEIN-RELATED"/>
    <property type="match status" value="1"/>
</dbReference>
<keyword evidence="3 4" id="KW-0808">Transferase</keyword>
<reference evidence="4 5" key="1">
    <citation type="submission" date="2010-08" db="EMBL/GenBank/DDBJ databases">
        <title>Complete sequence of Clostridium cellulovorans 743B.</title>
        <authorList>
            <consortium name="US DOE Joint Genome Institute"/>
            <person name="Lucas S."/>
            <person name="Copeland A."/>
            <person name="Lapidus A."/>
            <person name="Cheng J.-F."/>
            <person name="Bruce D."/>
            <person name="Goodwin L."/>
            <person name="Pitluck S."/>
            <person name="Chertkov O."/>
            <person name="Detter J.C."/>
            <person name="Han C."/>
            <person name="Tapia R."/>
            <person name="Land M."/>
            <person name="Hauser L."/>
            <person name="Chang Y.-J."/>
            <person name="Jeffries C."/>
            <person name="Kyrpides N."/>
            <person name="Ivanova N."/>
            <person name="Mikhailova N."/>
            <person name="Hemme C.L."/>
            <person name="Woyke T."/>
        </authorList>
    </citation>
    <scope>NUCLEOTIDE SEQUENCE [LARGE SCALE GENOMIC DNA]</scope>
    <source>
        <strain evidence="5">ATCC 35296 / DSM 3052 / OCM 3 / 743B</strain>
    </source>
</reference>
<dbReference type="RefSeq" id="WP_010074210.1">
    <property type="nucleotide sequence ID" value="NC_014393.1"/>
</dbReference>
<dbReference type="GO" id="GO:0016758">
    <property type="term" value="F:hexosyltransferase activity"/>
    <property type="evidence" value="ECO:0007669"/>
    <property type="project" value="InterPro"/>
</dbReference>
<dbReference type="Gene3D" id="3.40.50.2000">
    <property type="entry name" value="Glycogen Phosphorylase B"/>
    <property type="match status" value="2"/>
</dbReference>
<gene>
    <name evidence="4" type="ordered locus">Clocel_4194</name>
</gene>
<dbReference type="HOGENOM" id="CLU_000537_7_1_9"/>
<dbReference type="PANTHER" id="PTHR48043:SF145">
    <property type="entry name" value="FI06409P-RELATED"/>
    <property type="match status" value="1"/>
</dbReference>
<organism evidence="4 5">
    <name type="scientific">Clostridium cellulovorans (strain ATCC 35296 / DSM 3052 / OCM 3 / 743B)</name>
    <dbReference type="NCBI Taxonomy" id="573061"/>
    <lineage>
        <taxon>Bacteria</taxon>
        <taxon>Bacillati</taxon>
        <taxon>Bacillota</taxon>
        <taxon>Clostridia</taxon>
        <taxon>Eubacteriales</taxon>
        <taxon>Clostridiaceae</taxon>
        <taxon>Clostridium</taxon>
    </lineage>
</organism>
<dbReference type="Pfam" id="PF00201">
    <property type="entry name" value="UDPGT"/>
    <property type="match status" value="1"/>
</dbReference>
<accession>D9SMJ9</accession>
<evidence type="ECO:0000313" key="5">
    <source>
        <dbReference type="Proteomes" id="UP000002730"/>
    </source>
</evidence>
<dbReference type="Proteomes" id="UP000002730">
    <property type="component" value="Chromosome"/>
</dbReference>
<evidence type="ECO:0000256" key="2">
    <source>
        <dbReference type="ARBA" id="ARBA00022676"/>
    </source>
</evidence>
<dbReference type="eggNOG" id="COG1819">
    <property type="taxonomic scope" value="Bacteria"/>
</dbReference>
<dbReference type="NCBIfam" id="TIGR01426">
    <property type="entry name" value="MGT"/>
    <property type="match status" value="1"/>
</dbReference>
<evidence type="ECO:0000313" key="4">
    <source>
        <dbReference type="EMBL" id="ADL53855.1"/>
    </source>
</evidence>
<dbReference type="GO" id="GO:0008194">
    <property type="term" value="F:UDP-glycosyltransferase activity"/>
    <property type="evidence" value="ECO:0007669"/>
    <property type="project" value="InterPro"/>
</dbReference>
<proteinExistence type="inferred from homology"/>